<evidence type="ECO:0000313" key="5">
    <source>
        <dbReference type="EMBL" id="SVB04652.1"/>
    </source>
</evidence>
<evidence type="ECO:0000256" key="1">
    <source>
        <dbReference type="ARBA" id="ARBA00023015"/>
    </source>
</evidence>
<evidence type="ECO:0000259" key="4">
    <source>
        <dbReference type="PROSITE" id="PS51118"/>
    </source>
</evidence>
<name>A0A382AUA5_9ZZZZ</name>
<keyword evidence="1" id="KW-0805">Transcription regulation</keyword>
<protein>
    <recommendedName>
        <fullName evidence="4">HTH hxlR-type domain-containing protein</fullName>
    </recommendedName>
</protein>
<dbReference type="SUPFAM" id="SSF46785">
    <property type="entry name" value="Winged helix' DNA-binding domain"/>
    <property type="match status" value="1"/>
</dbReference>
<organism evidence="5">
    <name type="scientific">marine metagenome</name>
    <dbReference type="NCBI Taxonomy" id="408172"/>
    <lineage>
        <taxon>unclassified sequences</taxon>
        <taxon>metagenomes</taxon>
        <taxon>ecological metagenomes</taxon>
    </lineage>
</organism>
<gene>
    <name evidence="5" type="ORF">METZ01_LOCUS157506</name>
</gene>
<dbReference type="PANTHER" id="PTHR33204">
    <property type="entry name" value="TRANSCRIPTIONAL REGULATOR, MARR FAMILY"/>
    <property type="match status" value="1"/>
</dbReference>
<dbReference type="InterPro" id="IPR036388">
    <property type="entry name" value="WH-like_DNA-bd_sf"/>
</dbReference>
<reference evidence="5" key="1">
    <citation type="submission" date="2018-05" db="EMBL/GenBank/DDBJ databases">
        <authorList>
            <person name="Lanie J.A."/>
            <person name="Ng W.-L."/>
            <person name="Kazmierczak K.M."/>
            <person name="Andrzejewski T.M."/>
            <person name="Davidsen T.M."/>
            <person name="Wayne K.J."/>
            <person name="Tettelin H."/>
            <person name="Glass J.I."/>
            <person name="Rusch D."/>
            <person name="Podicherti R."/>
            <person name="Tsui H.-C.T."/>
            <person name="Winkler M.E."/>
        </authorList>
    </citation>
    <scope>NUCLEOTIDE SEQUENCE</scope>
</reference>
<dbReference type="EMBL" id="UINC01026711">
    <property type="protein sequence ID" value="SVB04652.1"/>
    <property type="molecule type" value="Genomic_DNA"/>
</dbReference>
<feature type="domain" description="HTH hxlR-type" evidence="4">
    <location>
        <begin position="9"/>
        <end position="107"/>
    </location>
</feature>
<keyword evidence="3" id="KW-0804">Transcription</keyword>
<dbReference type="AlphaFoldDB" id="A0A382AUA5"/>
<dbReference type="InterPro" id="IPR002577">
    <property type="entry name" value="HTH_HxlR"/>
</dbReference>
<dbReference type="PROSITE" id="PS51118">
    <property type="entry name" value="HTH_HXLR"/>
    <property type="match status" value="1"/>
</dbReference>
<dbReference type="PANTHER" id="PTHR33204:SF29">
    <property type="entry name" value="TRANSCRIPTIONAL REGULATOR"/>
    <property type="match status" value="1"/>
</dbReference>
<dbReference type="Gene3D" id="1.10.10.10">
    <property type="entry name" value="Winged helix-like DNA-binding domain superfamily/Winged helix DNA-binding domain"/>
    <property type="match status" value="1"/>
</dbReference>
<dbReference type="GO" id="GO:0003677">
    <property type="term" value="F:DNA binding"/>
    <property type="evidence" value="ECO:0007669"/>
    <property type="project" value="UniProtKB-KW"/>
</dbReference>
<sequence length="122" mass="14758">MDKKNNYNKPLKKALDLLNSKYKIEIIFNLRRQKMRFGQIKNNIETITQQLLSKQLKEMEQDNLIIRKQFEGFPRKVEYSLTPFGHSLKPLINLIIRWENNNSNILKKLIKKKQLDTLFDYY</sequence>
<dbReference type="Pfam" id="PF01638">
    <property type="entry name" value="HxlR"/>
    <property type="match status" value="1"/>
</dbReference>
<evidence type="ECO:0000256" key="2">
    <source>
        <dbReference type="ARBA" id="ARBA00023125"/>
    </source>
</evidence>
<proteinExistence type="predicted"/>
<evidence type="ECO:0000256" key="3">
    <source>
        <dbReference type="ARBA" id="ARBA00023163"/>
    </source>
</evidence>
<dbReference type="InterPro" id="IPR036390">
    <property type="entry name" value="WH_DNA-bd_sf"/>
</dbReference>
<keyword evidence="2" id="KW-0238">DNA-binding</keyword>
<accession>A0A382AUA5</accession>